<accession>B7IZP5</accession>
<dbReference type="AlphaFoldDB" id="B7IZP5"/>
<proteinExistence type="predicted"/>
<dbReference type="KEGG" id="bcg:BCG9842_A0052"/>
<geneLocation type="plasmid" evidence="1 2">
    <name>pG9842_140</name>
</geneLocation>
<keyword evidence="1" id="KW-0614">Plasmid</keyword>
<evidence type="ECO:0000313" key="2">
    <source>
        <dbReference type="Proteomes" id="UP000006744"/>
    </source>
</evidence>
<name>B7IZP5_BACC2</name>
<evidence type="ECO:0000313" key="1">
    <source>
        <dbReference type="EMBL" id="ACK98767.1"/>
    </source>
</evidence>
<sequence>MSTLFQTTQQLIMVEQILETSLERIEEILITYDEEIMADTE</sequence>
<dbReference type="RefSeq" id="WP_012614840.1">
    <property type="nucleotide sequence ID" value="NC_011774.1"/>
</dbReference>
<protein>
    <submittedName>
        <fullName evidence="1">Uncharacterized protein</fullName>
    </submittedName>
</protein>
<gene>
    <name evidence="1" type="ordered locus">BCG9842_A0052</name>
</gene>
<dbReference type="HOGENOM" id="CLU_3265186_0_0_9"/>
<dbReference type="Proteomes" id="UP000006744">
    <property type="component" value="Plasmid pG9842_140"/>
</dbReference>
<organism evidence="1 2">
    <name type="scientific">Bacillus cereus (strain G9842)</name>
    <dbReference type="NCBI Taxonomy" id="405531"/>
    <lineage>
        <taxon>Bacteria</taxon>
        <taxon>Bacillati</taxon>
        <taxon>Bacillota</taxon>
        <taxon>Bacilli</taxon>
        <taxon>Bacillales</taxon>
        <taxon>Bacillaceae</taxon>
        <taxon>Bacillus</taxon>
        <taxon>Bacillus cereus group</taxon>
    </lineage>
</organism>
<dbReference type="EMBL" id="CP001188">
    <property type="protein sequence ID" value="ACK98767.1"/>
    <property type="molecule type" value="Genomic_DNA"/>
</dbReference>
<reference evidence="1 2" key="1">
    <citation type="submission" date="2008-10" db="EMBL/GenBank/DDBJ databases">
        <title>Genome sequence of Bacillus cereus G9842.</title>
        <authorList>
            <person name="Dodson R.J."/>
            <person name="Durkin A.S."/>
            <person name="Rosovitz M.J."/>
            <person name="Rasko D.A."/>
            <person name="Hoffmaster A."/>
            <person name="Ravel J."/>
            <person name="Sutton G."/>
        </authorList>
    </citation>
    <scope>NUCLEOTIDE SEQUENCE [LARGE SCALE GENOMIC DNA]</scope>
    <source>
        <strain evidence="1 2">G9842</strain>
        <plasmid evidence="1 2">pG9842_140</plasmid>
    </source>
</reference>